<accession>A0A4Y8ZQX8</accession>
<dbReference type="RefSeq" id="WP_135087384.1">
    <property type="nucleotide sequence ID" value="NZ_SPDV01000022.1"/>
</dbReference>
<keyword evidence="3" id="KW-1185">Reference proteome</keyword>
<protein>
    <submittedName>
        <fullName evidence="2">Alpha/beta hydrolase</fullName>
    </submittedName>
</protein>
<dbReference type="SUPFAM" id="SSF53474">
    <property type="entry name" value="alpha/beta-Hydrolases"/>
    <property type="match status" value="1"/>
</dbReference>
<name>A0A4Y8ZQX8_9SPHN</name>
<comment type="caution">
    <text evidence="2">The sequence shown here is derived from an EMBL/GenBank/DDBJ whole genome shotgun (WGS) entry which is preliminary data.</text>
</comment>
<dbReference type="PANTHER" id="PTHR11614">
    <property type="entry name" value="PHOSPHOLIPASE-RELATED"/>
    <property type="match status" value="1"/>
</dbReference>
<dbReference type="AlphaFoldDB" id="A0A4Y8ZQX8"/>
<dbReference type="Proteomes" id="UP000298213">
    <property type="component" value="Unassembled WGS sequence"/>
</dbReference>
<gene>
    <name evidence="2" type="ORF">E2493_12825</name>
</gene>
<evidence type="ECO:0000313" key="3">
    <source>
        <dbReference type="Proteomes" id="UP000298213"/>
    </source>
</evidence>
<sequence>MDSLAIDRRALPADARLSRWQAPDGWSYRRIDWSLPDAARGSLLFAGGRGDFIEKYVEPLGHWRAQGWRVTSFDWRSQGGSRGDIAGGHLDSLDVLVDDLAALIEDWRREAPGPHVVIAHSMGGHVLARVLAERRPALDAAVLVAPMLMVNSAPFPAWAAAWIAAGMTAIGFGKVPLLRGVSPLPPTGSPRQAILTGCPERYSDELYWWQKEPGYNLGGPSWGWVRAAFRSSAALTRDRLAGIEVAVLLVATARDRLVSPTAIRKAAATIPGAELLMFPDAGHEILREADPVRLEALAAIDDFLARKAGA</sequence>
<reference evidence="2 3" key="1">
    <citation type="submission" date="2019-03" db="EMBL/GenBank/DDBJ databases">
        <title>Genome sequence of Sphingomonas sp. 17J27-24.</title>
        <authorList>
            <person name="Kim M."/>
            <person name="Maeng S."/>
            <person name="Sathiyaraj S."/>
        </authorList>
    </citation>
    <scope>NUCLEOTIDE SEQUENCE [LARGE SCALE GENOMIC DNA]</scope>
    <source>
        <strain evidence="2 3">17J27-24</strain>
    </source>
</reference>
<feature type="domain" description="Serine aminopeptidase S33" evidence="1">
    <location>
        <begin position="39"/>
        <end position="290"/>
    </location>
</feature>
<dbReference type="Pfam" id="PF12146">
    <property type="entry name" value="Hydrolase_4"/>
    <property type="match status" value="1"/>
</dbReference>
<proteinExistence type="predicted"/>
<dbReference type="InterPro" id="IPR022742">
    <property type="entry name" value="Hydrolase_4"/>
</dbReference>
<dbReference type="EMBL" id="SPDV01000022">
    <property type="protein sequence ID" value="TFI57867.1"/>
    <property type="molecule type" value="Genomic_DNA"/>
</dbReference>
<organism evidence="2 3">
    <name type="scientific">Sphingomonas parva</name>
    <dbReference type="NCBI Taxonomy" id="2555898"/>
    <lineage>
        <taxon>Bacteria</taxon>
        <taxon>Pseudomonadati</taxon>
        <taxon>Pseudomonadota</taxon>
        <taxon>Alphaproteobacteria</taxon>
        <taxon>Sphingomonadales</taxon>
        <taxon>Sphingomonadaceae</taxon>
        <taxon>Sphingomonas</taxon>
    </lineage>
</organism>
<evidence type="ECO:0000259" key="1">
    <source>
        <dbReference type="Pfam" id="PF12146"/>
    </source>
</evidence>
<evidence type="ECO:0000313" key="2">
    <source>
        <dbReference type="EMBL" id="TFI57867.1"/>
    </source>
</evidence>
<dbReference type="InterPro" id="IPR029058">
    <property type="entry name" value="AB_hydrolase_fold"/>
</dbReference>
<dbReference type="OrthoDB" id="9788260at2"/>
<dbReference type="InterPro" id="IPR051044">
    <property type="entry name" value="MAG_DAG_Lipase"/>
</dbReference>
<keyword evidence="2" id="KW-0378">Hydrolase</keyword>
<dbReference type="GO" id="GO:0016787">
    <property type="term" value="F:hydrolase activity"/>
    <property type="evidence" value="ECO:0007669"/>
    <property type="project" value="UniProtKB-KW"/>
</dbReference>
<dbReference type="Gene3D" id="3.40.50.1820">
    <property type="entry name" value="alpha/beta hydrolase"/>
    <property type="match status" value="1"/>
</dbReference>